<dbReference type="InterPro" id="IPR008166">
    <property type="entry name" value="Glyco_transf_92"/>
</dbReference>
<dbReference type="GO" id="GO:0016020">
    <property type="term" value="C:membrane"/>
    <property type="evidence" value="ECO:0007669"/>
    <property type="project" value="UniProtKB-SubCell"/>
</dbReference>
<evidence type="ECO:0000256" key="3">
    <source>
        <dbReference type="ARBA" id="ARBA00022676"/>
    </source>
</evidence>
<evidence type="ECO:0000313" key="9">
    <source>
        <dbReference type="EMBL" id="CAG9102446.1"/>
    </source>
</evidence>
<gene>
    <name evidence="9" type="ORF">PLXY2_LOCUS2660</name>
</gene>
<keyword evidence="6" id="KW-1133">Transmembrane helix</keyword>
<comment type="similarity">
    <text evidence="2 8">Belongs to the glycosyltransferase 92 family.</text>
</comment>
<accession>A0A8S4DNK1</accession>
<evidence type="ECO:0000256" key="6">
    <source>
        <dbReference type="ARBA" id="ARBA00022989"/>
    </source>
</evidence>
<dbReference type="EMBL" id="CAJHNJ030000007">
    <property type="protein sequence ID" value="CAG9102446.1"/>
    <property type="molecule type" value="Genomic_DNA"/>
</dbReference>
<evidence type="ECO:0000256" key="5">
    <source>
        <dbReference type="ARBA" id="ARBA00022692"/>
    </source>
</evidence>
<dbReference type="AlphaFoldDB" id="A0A8S4DNK1"/>
<dbReference type="PANTHER" id="PTHR21461:SF69">
    <property type="entry name" value="GLYCOSYLTRANSFERASE FAMILY 92 PROTEIN"/>
    <property type="match status" value="1"/>
</dbReference>
<evidence type="ECO:0000256" key="8">
    <source>
        <dbReference type="RuleBase" id="RU366017"/>
    </source>
</evidence>
<dbReference type="Proteomes" id="UP000653454">
    <property type="component" value="Unassembled WGS sequence"/>
</dbReference>
<comment type="caution">
    <text evidence="9">The sequence shown here is derived from an EMBL/GenBank/DDBJ whole genome shotgun (WGS) entry which is preliminary data.</text>
</comment>
<evidence type="ECO:0000313" key="10">
    <source>
        <dbReference type="Proteomes" id="UP000653454"/>
    </source>
</evidence>
<reference evidence="9" key="1">
    <citation type="submission" date="2020-11" db="EMBL/GenBank/DDBJ databases">
        <authorList>
            <person name="Whiteford S."/>
        </authorList>
    </citation>
    <scope>NUCLEOTIDE SEQUENCE</scope>
</reference>
<dbReference type="GO" id="GO:0016757">
    <property type="term" value="F:glycosyltransferase activity"/>
    <property type="evidence" value="ECO:0007669"/>
    <property type="project" value="UniProtKB-UniRule"/>
</dbReference>
<comment type="subcellular location">
    <subcellularLocation>
        <location evidence="1">Membrane</location>
        <topology evidence="1">Single-pass membrane protein</topology>
    </subcellularLocation>
</comment>
<dbReference type="GO" id="GO:0005737">
    <property type="term" value="C:cytoplasm"/>
    <property type="evidence" value="ECO:0007669"/>
    <property type="project" value="TreeGrafter"/>
</dbReference>
<evidence type="ECO:0000256" key="4">
    <source>
        <dbReference type="ARBA" id="ARBA00022679"/>
    </source>
</evidence>
<sequence length="544" mass="62213">MQLNGRRVVQMTKYLVCGVTIFCASWMVCVSEWRAAGAWGGRAWGGRARAPPPTMRTIVAYSEEAPAGERPCPVACDRLPELPAVPATNWSWSRERGAPPAWQAVRGASTLLYRAYYDDRFPVPYVRILAKFPGRRFPEEVKLYCRTHRKSSDNAKDITSIEVVTAETREIWYSTWDLGSNYIETPLLLSCPLTDPLDGPSTVSIVTETCEDASNAFIITPNENKGYERKFTVCVKDLLFEKDISRDLVEWIEANRVLGVEKIDVYVDKVSKATENILEHYRSTGFLRLYNVPINHSSQQNINTLWQRRRDHLISLNDCLYRNLKESEFIIPLDIDEIILPKIADNLLGLTRRLINSGWNTSQESALVQNVFFFDHIQNSDKKNSKTNASELYLKRDSVRLRDNSVDIASNEILDDSDYVFSEKYRARCGEDLLVPKLLRHTRRSPHVGLYEHPKSLMVTRLVLLAFNHYPLASRVGSLVRPMHWLAPFSEVQLNHYKASCNSALVSCDKYLRNTQPDRNALRLRRRVMRALSTSPCLAHTGIN</sequence>
<evidence type="ECO:0000256" key="2">
    <source>
        <dbReference type="ARBA" id="ARBA00007647"/>
    </source>
</evidence>
<dbReference type="EC" id="2.4.1.-" evidence="8"/>
<keyword evidence="10" id="KW-1185">Reference proteome</keyword>
<name>A0A8S4DNK1_PLUXY</name>
<keyword evidence="7" id="KW-0472">Membrane</keyword>
<organism evidence="9 10">
    <name type="scientific">Plutella xylostella</name>
    <name type="common">Diamondback moth</name>
    <name type="synonym">Plutella maculipennis</name>
    <dbReference type="NCBI Taxonomy" id="51655"/>
    <lineage>
        <taxon>Eukaryota</taxon>
        <taxon>Metazoa</taxon>
        <taxon>Ecdysozoa</taxon>
        <taxon>Arthropoda</taxon>
        <taxon>Hexapoda</taxon>
        <taxon>Insecta</taxon>
        <taxon>Pterygota</taxon>
        <taxon>Neoptera</taxon>
        <taxon>Endopterygota</taxon>
        <taxon>Lepidoptera</taxon>
        <taxon>Glossata</taxon>
        <taxon>Ditrysia</taxon>
        <taxon>Yponomeutoidea</taxon>
        <taxon>Plutellidae</taxon>
        <taxon>Plutella</taxon>
    </lineage>
</organism>
<evidence type="ECO:0000256" key="7">
    <source>
        <dbReference type="ARBA" id="ARBA00023136"/>
    </source>
</evidence>
<keyword evidence="5" id="KW-0812">Transmembrane</keyword>
<keyword evidence="4 8" id="KW-0808">Transferase</keyword>
<dbReference type="PANTHER" id="PTHR21461">
    <property type="entry name" value="GLYCOSYLTRANSFERASE FAMILY 92 PROTEIN"/>
    <property type="match status" value="1"/>
</dbReference>
<evidence type="ECO:0000256" key="1">
    <source>
        <dbReference type="ARBA" id="ARBA00004167"/>
    </source>
</evidence>
<proteinExistence type="inferred from homology"/>
<protein>
    <recommendedName>
        <fullName evidence="8">Glycosyltransferase family 92 protein</fullName>
        <ecNumber evidence="8">2.4.1.-</ecNumber>
    </recommendedName>
</protein>
<keyword evidence="3 8" id="KW-0328">Glycosyltransferase</keyword>
<dbReference type="Pfam" id="PF01697">
    <property type="entry name" value="Glyco_transf_92"/>
    <property type="match status" value="1"/>
</dbReference>